<dbReference type="Pfam" id="PF02498">
    <property type="entry name" value="Bro-N"/>
    <property type="match status" value="1"/>
</dbReference>
<proteinExistence type="predicted"/>
<name>A0A917DRH8_9SPHN</name>
<evidence type="ECO:0000259" key="1">
    <source>
        <dbReference type="PROSITE" id="PS51750"/>
    </source>
</evidence>
<protein>
    <recommendedName>
        <fullName evidence="1">Bro-N domain-containing protein</fullName>
    </recommendedName>
</protein>
<gene>
    <name evidence="2" type="ORF">GCM10010990_09030</name>
</gene>
<dbReference type="AlphaFoldDB" id="A0A917DRH8"/>
<dbReference type="SMART" id="SM01040">
    <property type="entry name" value="Bro-N"/>
    <property type="match status" value="1"/>
</dbReference>
<keyword evidence="3" id="KW-1185">Reference proteome</keyword>
<evidence type="ECO:0000313" key="3">
    <source>
        <dbReference type="Proteomes" id="UP000612349"/>
    </source>
</evidence>
<dbReference type="InterPro" id="IPR003497">
    <property type="entry name" value="BRO_N_domain"/>
</dbReference>
<sequence>MIDGEPWFHAADACRCLGLNVRGGTGKYMGALDQSEGRMTPVSFGGKGGSTAGIISESGLYKLIMRAQRSRPGVAVFQDWVTKEVLPSIRKPAEISQFELIPTLGGMKLRIGICWCTLRAPRDRLQLPCRCLQHDWMGLAPLSAANSPTPIPRFRGLTELIPTLGEGNRLVCRAPRIPAEIRHSELTLTLGGDEN</sequence>
<dbReference type="OrthoDB" id="9808959at2"/>
<accession>A0A917DRH8</accession>
<reference evidence="2" key="1">
    <citation type="journal article" date="2014" name="Int. J. Syst. Evol. Microbiol.">
        <title>Complete genome sequence of Corynebacterium casei LMG S-19264T (=DSM 44701T), isolated from a smear-ripened cheese.</title>
        <authorList>
            <consortium name="US DOE Joint Genome Institute (JGI-PGF)"/>
            <person name="Walter F."/>
            <person name="Albersmeier A."/>
            <person name="Kalinowski J."/>
            <person name="Ruckert C."/>
        </authorList>
    </citation>
    <scope>NUCLEOTIDE SEQUENCE</scope>
    <source>
        <strain evidence="2">CGMCC 1.15360</strain>
    </source>
</reference>
<dbReference type="PANTHER" id="PTHR36180">
    <property type="entry name" value="DNA-BINDING PROTEIN-RELATED-RELATED"/>
    <property type="match status" value="1"/>
</dbReference>
<dbReference type="PANTHER" id="PTHR36180:SF2">
    <property type="entry name" value="BRO FAMILY PROTEIN"/>
    <property type="match status" value="1"/>
</dbReference>
<evidence type="ECO:0000313" key="2">
    <source>
        <dbReference type="EMBL" id="GGD61759.1"/>
    </source>
</evidence>
<organism evidence="2 3">
    <name type="scientific">Croceicoccus mobilis</name>
    <dbReference type="NCBI Taxonomy" id="1703339"/>
    <lineage>
        <taxon>Bacteria</taxon>
        <taxon>Pseudomonadati</taxon>
        <taxon>Pseudomonadota</taxon>
        <taxon>Alphaproteobacteria</taxon>
        <taxon>Sphingomonadales</taxon>
        <taxon>Erythrobacteraceae</taxon>
        <taxon>Croceicoccus</taxon>
    </lineage>
</organism>
<dbReference type="EMBL" id="BMIP01000001">
    <property type="protein sequence ID" value="GGD61759.1"/>
    <property type="molecule type" value="Genomic_DNA"/>
</dbReference>
<dbReference type="PROSITE" id="PS51750">
    <property type="entry name" value="BRO_N"/>
    <property type="match status" value="1"/>
</dbReference>
<reference evidence="2" key="2">
    <citation type="submission" date="2020-09" db="EMBL/GenBank/DDBJ databases">
        <authorList>
            <person name="Sun Q."/>
            <person name="Zhou Y."/>
        </authorList>
    </citation>
    <scope>NUCLEOTIDE SEQUENCE</scope>
    <source>
        <strain evidence="2">CGMCC 1.15360</strain>
    </source>
</reference>
<dbReference type="Proteomes" id="UP000612349">
    <property type="component" value="Unassembled WGS sequence"/>
</dbReference>
<comment type="caution">
    <text evidence="2">The sequence shown here is derived from an EMBL/GenBank/DDBJ whole genome shotgun (WGS) entry which is preliminary data.</text>
</comment>
<feature type="domain" description="Bro-N" evidence="1">
    <location>
        <begin position="1"/>
        <end position="93"/>
    </location>
</feature>